<evidence type="ECO:0000256" key="9">
    <source>
        <dbReference type="PROSITE-ProRule" id="PRU10141"/>
    </source>
</evidence>
<dbReference type="GO" id="GO:0004691">
    <property type="term" value="F:cAMP-dependent protein kinase activity"/>
    <property type="evidence" value="ECO:0007669"/>
    <property type="project" value="UniProtKB-EC"/>
</dbReference>
<gene>
    <name evidence="13" type="ORF">RHS03_09388</name>
</gene>
<dbReference type="InterPro" id="IPR008271">
    <property type="entry name" value="Ser/Thr_kinase_AS"/>
</dbReference>
<dbReference type="GO" id="GO:0005524">
    <property type="term" value="F:ATP binding"/>
    <property type="evidence" value="ECO:0007669"/>
    <property type="project" value="UniProtKB-UniRule"/>
</dbReference>
<comment type="caution">
    <text evidence="13">The sequence shown here is derived from an EMBL/GenBank/DDBJ whole genome shotgun (WGS) entry which is preliminary data.</text>
</comment>
<dbReference type="Gene3D" id="1.10.510.10">
    <property type="entry name" value="Transferase(Phosphotransferase) domain 1"/>
    <property type="match status" value="1"/>
</dbReference>
<dbReference type="PANTHER" id="PTHR24353:SF37">
    <property type="entry name" value="CAMP-DEPENDENT PROTEIN KINASE CATALYTIC SUBUNIT PRKX"/>
    <property type="match status" value="1"/>
</dbReference>
<dbReference type="Pfam" id="PF00069">
    <property type="entry name" value="Pkinase"/>
    <property type="match status" value="1"/>
</dbReference>
<comment type="catalytic activity">
    <reaction evidence="7">
        <text>L-threonyl-[protein] + ATP = O-phospho-L-threonyl-[protein] + ADP + H(+)</text>
        <dbReference type="Rhea" id="RHEA:46608"/>
        <dbReference type="Rhea" id="RHEA-COMP:11060"/>
        <dbReference type="Rhea" id="RHEA-COMP:11605"/>
        <dbReference type="ChEBI" id="CHEBI:15378"/>
        <dbReference type="ChEBI" id="CHEBI:30013"/>
        <dbReference type="ChEBI" id="CHEBI:30616"/>
        <dbReference type="ChEBI" id="CHEBI:61977"/>
        <dbReference type="ChEBI" id="CHEBI:456216"/>
        <dbReference type="EC" id="2.7.11.11"/>
    </reaction>
</comment>
<keyword evidence="3" id="KW-0808">Transferase</keyword>
<feature type="compositionally biased region" description="Polar residues" evidence="10">
    <location>
        <begin position="102"/>
        <end position="111"/>
    </location>
</feature>
<keyword evidence="2" id="KW-0723">Serine/threonine-protein kinase</keyword>
<name>A0A8H7LP57_9AGAM</name>
<reference evidence="13" key="1">
    <citation type="submission" date="2020-09" db="EMBL/GenBank/DDBJ databases">
        <title>Comparative genome analyses of four rice-infecting Rhizoctonia solani isolates reveal extensive enrichment of homogalacturonan modification genes.</title>
        <authorList>
            <person name="Lee D.-Y."/>
            <person name="Jeon J."/>
            <person name="Kim K.-T."/>
            <person name="Cheong K."/>
            <person name="Song H."/>
            <person name="Choi G."/>
            <person name="Ko J."/>
            <person name="Opiyo S.O."/>
            <person name="Zuo S."/>
            <person name="Madhav S."/>
            <person name="Lee Y.-H."/>
            <person name="Wang G.-L."/>
        </authorList>
    </citation>
    <scope>NUCLEOTIDE SEQUENCE</scope>
    <source>
        <strain evidence="13">AG1-IA WGL</strain>
    </source>
</reference>
<dbReference type="SUPFAM" id="SSF56112">
    <property type="entry name" value="Protein kinase-like (PK-like)"/>
    <property type="match status" value="1"/>
</dbReference>
<feature type="non-terminal residue" evidence="13">
    <location>
        <position position="510"/>
    </location>
</feature>
<dbReference type="PROSITE" id="PS00108">
    <property type="entry name" value="PROTEIN_KINASE_ST"/>
    <property type="match status" value="1"/>
</dbReference>
<proteinExistence type="predicted"/>
<dbReference type="AlphaFoldDB" id="A0A8H7LP57"/>
<keyword evidence="4 9" id="KW-0547">Nucleotide-binding</keyword>
<evidence type="ECO:0000313" key="13">
    <source>
        <dbReference type="EMBL" id="KAF8688963.1"/>
    </source>
</evidence>
<dbReference type="PROSITE" id="PS51285">
    <property type="entry name" value="AGC_KINASE_CTER"/>
    <property type="match status" value="1"/>
</dbReference>
<dbReference type="EC" id="2.7.11.11" evidence="1"/>
<dbReference type="InterPro" id="IPR011009">
    <property type="entry name" value="Kinase-like_dom_sf"/>
</dbReference>
<dbReference type="CDD" id="cd05580">
    <property type="entry name" value="STKc_PKA_like"/>
    <property type="match status" value="1"/>
</dbReference>
<evidence type="ECO:0000256" key="8">
    <source>
        <dbReference type="ARBA" id="ARBA00047454"/>
    </source>
</evidence>
<feature type="compositionally biased region" description="Basic and acidic residues" evidence="10">
    <location>
        <begin position="151"/>
        <end position="169"/>
    </location>
</feature>
<evidence type="ECO:0000256" key="1">
    <source>
        <dbReference type="ARBA" id="ARBA00012444"/>
    </source>
</evidence>
<dbReference type="FunFam" id="1.10.510.10:FF:000005">
    <property type="entry name" value="cAMP-dependent protein kinase catalytic subunit alpha"/>
    <property type="match status" value="1"/>
</dbReference>
<dbReference type="InterPro" id="IPR000719">
    <property type="entry name" value="Prot_kinase_dom"/>
</dbReference>
<feature type="region of interest" description="Disordered" evidence="10">
    <location>
        <begin position="102"/>
        <end position="175"/>
    </location>
</feature>
<protein>
    <recommendedName>
        <fullName evidence="1">cAMP-dependent protein kinase</fullName>
        <ecNumber evidence="1">2.7.11.11</ecNumber>
    </recommendedName>
</protein>
<evidence type="ECO:0000313" key="14">
    <source>
        <dbReference type="Proteomes" id="UP000602905"/>
    </source>
</evidence>
<evidence type="ECO:0000256" key="4">
    <source>
        <dbReference type="ARBA" id="ARBA00022741"/>
    </source>
</evidence>
<feature type="region of interest" description="Disordered" evidence="10">
    <location>
        <begin position="32"/>
        <end position="69"/>
    </location>
</feature>
<dbReference type="PANTHER" id="PTHR24353">
    <property type="entry name" value="CYCLIC NUCLEOTIDE-DEPENDENT PROTEIN KINASE"/>
    <property type="match status" value="1"/>
</dbReference>
<evidence type="ECO:0000256" key="6">
    <source>
        <dbReference type="ARBA" id="ARBA00022840"/>
    </source>
</evidence>
<evidence type="ECO:0000256" key="2">
    <source>
        <dbReference type="ARBA" id="ARBA00022527"/>
    </source>
</evidence>
<dbReference type="PROSITE" id="PS00107">
    <property type="entry name" value="PROTEIN_KINASE_ATP"/>
    <property type="match status" value="1"/>
</dbReference>
<dbReference type="SMART" id="SM00133">
    <property type="entry name" value="S_TK_X"/>
    <property type="match status" value="1"/>
</dbReference>
<dbReference type="FunFam" id="3.30.200.20:FF:000042">
    <property type="entry name" value="Aurora kinase A"/>
    <property type="match status" value="1"/>
</dbReference>
<keyword evidence="5 13" id="KW-0418">Kinase</keyword>
<keyword evidence="6 9" id="KW-0067">ATP-binding</keyword>
<dbReference type="SMART" id="SM00220">
    <property type="entry name" value="S_TKc"/>
    <property type="match status" value="1"/>
</dbReference>
<organism evidence="13 14">
    <name type="scientific">Rhizoctonia solani</name>
    <dbReference type="NCBI Taxonomy" id="456999"/>
    <lineage>
        <taxon>Eukaryota</taxon>
        <taxon>Fungi</taxon>
        <taxon>Dikarya</taxon>
        <taxon>Basidiomycota</taxon>
        <taxon>Agaricomycotina</taxon>
        <taxon>Agaricomycetes</taxon>
        <taxon>Cantharellales</taxon>
        <taxon>Ceratobasidiaceae</taxon>
        <taxon>Rhizoctonia</taxon>
    </lineage>
</organism>
<dbReference type="OrthoDB" id="63267at2759"/>
<dbReference type="GO" id="GO:0005952">
    <property type="term" value="C:cAMP-dependent protein kinase complex"/>
    <property type="evidence" value="ECO:0007669"/>
    <property type="project" value="TreeGrafter"/>
</dbReference>
<dbReference type="Proteomes" id="UP000602905">
    <property type="component" value="Unassembled WGS sequence"/>
</dbReference>
<feature type="domain" description="Protein kinase" evidence="11">
    <location>
        <begin position="184"/>
        <end position="444"/>
    </location>
</feature>
<dbReference type="PROSITE" id="PS50011">
    <property type="entry name" value="PROTEIN_KINASE_DOM"/>
    <property type="match status" value="1"/>
</dbReference>
<dbReference type="InterPro" id="IPR000961">
    <property type="entry name" value="AGC-kinase_C"/>
</dbReference>
<feature type="binding site" evidence="9">
    <location>
        <position position="219"/>
    </location>
    <ligand>
        <name>ATP</name>
        <dbReference type="ChEBI" id="CHEBI:30616"/>
    </ligand>
</feature>
<accession>A0A8H7LP57</accession>
<dbReference type="InterPro" id="IPR017441">
    <property type="entry name" value="Protein_kinase_ATP_BS"/>
</dbReference>
<evidence type="ECO:0000256" key="3">
    <source>
        <dbReference type="ARBA" id="ARBA00022679"/>
    </source>
</evidence>
<dbReference type="GO" id="GO:0005829">
    <property type="term" value="C:cytosol"/>
    <property type="evidence" value="ECO:0007669"/>
    <property type="project" value="TreeGrafter"/>
</dbReference>
<evidence type="ECO:0000256" key="5">
    <source>
        <dbReference type="ARBA" id="ARBA00022777"/>
    </source>
</evidence>
<dbReference type="GO" id="GO:0009653">
    <property type="term" value="P:anatomical structure morphogenesis"/>
    <property type="evidence" value="ECO:0007669"/>
    <property type="project" value="UniProtKB-ARBA"/>
</dbReference>
<dbReference type="EMBL" id="JACYCD010000691">
    <property type="protein sequence ID" value="KAF8688963.1"/>
    <property type="molecule type" value="Genomic_DNA"/>
</dbReference>
<feature type="compositionally biased region" description="Basic residues" evidence="10">
    <location>
        <begin position="44"/>
        <end position="63"/>
    </location>
</feature>
<evidence type="ECO:0000259" key="12">
    <source>
        <dbReference type="PROSITE" id="PS51285"/>
    </source>
</evidence>
<evidence type="ECO:0000256" key="7">
    <source>
        <dbReference type="ARBA" id="ARBA00047292"/>
    </source>
</evidence>
<comment type="catalytic activity">
    <reaction evidence="8">
        <text>L-seryl-[protein] + ATP = O-phospho-L-seryl-[protein] + ADP + H(+)</text>
        <dbReference type="Rhea" id="RHEA:17989"/>
        <dbReference type="Rhea" id="RHEA-COMP:9863"/>
        <dbReference type="Rhea" id="RHEA-COMP:11604"/>
        <dbReference type="ChEBI" id="CHEBI:15378"/>
        <dbReference type="ChEBI" id="CHEBI:29999"/>
        <dbReference type="ChEBI" id="CHEBI:30616"/>
        <dbReference type="ChEBI" id="CHEBI:83421"/>
        <dbReference type="ChEBI" id="CHEBI:456216"/>
        <dbReference type="EC" id="2.7.11.11"/>
    </reaction>
</comment>
<evidence type="ECO:0000259" key="11">
    <source>
        <dbReference type="PROSITE" id="PS50011"/>
    </source>
</evidence>
<sequence length="510" mass="57965">MTYHTPPICIRSLNTRYPRSSFSKFNLDPISAPPKPDSFLKNQKTTKQKKVKYPPSTRRKRNKGAIWGGQTGANITERERERAAVALNLLLDSGRRHMTTTAVSWQTTTPFSEERRESVASFYPSPTSDPMSEKDGYTSRRASGMSAVADAGRDKEQRERERAREKEAQVEDEDAGQTVKLTDFDVVSTLGTGTFGRVLLVRLRPAANQPGAVQHFAMKVLKKNEVVRLKQVEHVNSERNILSRIRHPFIVDLYATFQDHLNVYMLLSYVPGGELFSHLRRAGRFSPDVTRFYLSTIVLALRHLHAYDIIYRDLKPENLLLDHRGYLRITDFGFAKIVQDRTWTLCGTPEYLAPEIIQSAGHSKAVDWWACGILCYEMLVGYPPFFDDNPFGIYDKILRGKIYWPKELDRGSKELIQEFLQPDRSRRLGNLGGGVEDVLLHPWFRGVDWGALERGEIRAPLIPQVLSASDTRNFSNLPLPASADIPGLVPSAMPPPEERFDPHAYSFAEF</sequence>
<feature type="domain" description="AGC-kinase C-terminal" evidence="12">
    <location>
        <begin position="445"/>
        <end position="510"/>
    </location>
</feature>
<dbReference type="Gene3D" id="3.30.200.20">
    <property type="entry name" value="Phosphorylase Kinase, domain 1"/>
    <property type="match status" value="1"/>
</dbReference>
<evidence type="ECO:0000256" key="10">
    <source>
        <dbReference type="SAM" id="MobiDB-lite"/>
    </source>
</evidence>